<dbReference type="Gene3D" id="2.30.29.30">
    <property type="entry name" value="Pleckstrin-homology domain (PH domain)/Phosphotyrosine-binding domain (PTB)"/>
    <property type="match status" value="1"/>
</dbReference>
<feature type="region of interest" description="Disordered" evidence="1">
    <location>
        <begin position="808"/>
        <end position="864"/>
    </location>
</feature>
<feature type="region of interest" description="Disordered" evidence="1">
    <location>
        <begin position="765"/>
        <end position="793"/>
    </location>
</feature>
<feature type="compositionally biased region" description="Low complexity" evidence="1">
    <location>
        <begin position="772"/>
        <end position="793"/>
    </location>
</feature>
<dbReference type="AlphaFoldDB" id="A0AA88I313"/>
<organism evidence="2 3">
    <name type="scientific">Artemia franciscana</name>
    <name type="common">Brine shrimp</name>
    <name type="synonym">Artemia sanfranciscana</name>
    <dbReference type="NCBI Taxonomy" id="6661"/>
    <lineage>
        <taxon>Eukaryota</taxon>
        <taxon>Metazoa</taxon>
        <taxon>Ecdysozoa</taxon>
        <taxon>Arthropoda</taxon>
        <taxon>Crustacea</taxon>
        <taxon>Branchiopoda</taxon>
        <taxon>Anostraca</taxon>
        <taxon>Artemiidae</taxon>
        <taxon>Artemia</taxon>
    </lineage>
</organism>
<protein>
    <submittedName>
        <fullName evidence="2">Uncharacterized protein</fullName>
    </submittedName>
</protein>
<feature type="compositionally biased region" description="Basic and acidic residues" evidence="1">
    <location>
        <begin position="808"/>
        <end position="817"/>
    </location>
</feature>
<feature type="compositionally biased region" description="Polar residues" evidence="1">
    <location>
        <begin position="298"/>
        <end position="310"/>
    </location>
</feature>
<feature type="region of interest" description="Disordered" evidence="1">
    <location>
        <begin position="168"/>
        <end position="207"/>
    </location>
</feature>
<dbReference type="EMBL" id="JAVRJZ010000007">
    <property type="protein sequence ID" value="KAK2720740.1"/>
    <property type="molecule type" value="Genomic_DNA"/>
</dbReference>
<dbReference type="Gene3D" id="1.20.1420.10">
    <property type="entry name" value="Talin, central domain"/>
    <property type="match status" value="1"/>
</dbReference>
<gene>
    <name evidence="2" type="ORF">QYM36_004580</name>
</gene>
<accession>A0AA88I313</accession>
<reference evidence="2" key="1">
    <citation type="submission" date="2023-07" db="EMBL/GenBank/DDBJ databases">
        <title>Chromosome-level genome assembly of Artemia franciscana.</title>
        <authorList>
            <person name="Jo E."/>
        </authorList>
    </citation>
    <scope>NUCLEOTIDE SEQUENCE</scope>
    <source>
        <tissue evidence="2">Whole body</tissue>
    </source>
</reference>
<feature type="compositionally biased region" description="Low complexity" evidence="1">
    <location>
        <begin position="173"/>
        <end position="184"/>
    </location>
</feature>
<feature type="compositionally biased region" description="Low complexity" evidence="1">
    <location>
        <begin position="637"/>
        <end position="657"/>
    </location>
</feature>
<dbReference type="InterPro" id="IPR011993">
    <property type="entry name" value="PH-like_dom_sf"/>
</dbReference>
<feature type="non-terminal residue" evidence="2">
    <location>
        <position position="1"/>
    </location>
</feature>
<evidence type="ECO:0000313" key="3">
    <source>
        <dbReference type="Proteomes" id="UP001187531"/>
    </source>
</evidence>
<feature type="compositionally biased region" description="Low complexity" evidence="1">
    <location>
        <begin position="195"/>
        <end position="207"/>
    </location>
</feature>
<evidence type="ECO:0000256" key="1">
    <source>
        <dbReference type="SAM" id="MobiDB-lite"/>
    </source>
</evidence>
<evidence type="ECO:0000313" key="2">
    <source>
        <dbReference type="EMBL" id="KAK2720740.1"/>
    </source>
</evidence>
<feature type="compositionally biased region" description="Polar residues" evidence="1">
    <location>
        <begin position="717"/>
        <end position="730"/>
    </location>
</feature>
<feature type="region of interest" description="Disordered" evidence="1">
    <location>
        <begin position="332"/>
        <end position="398"/>
    </location>
</feature>
<dbReference type="Proteomes" id="UP001187531">
    <property type="component" value="Unassembled WGS sequence"/>
</dbReference>
<feature type="region of interest" description="Disordered" evidence="1">
    <location>
        <begin position="911"/>
        <end position="931"/>
    </location>
</feature>
<comment type="caution">
    <text evidence="2">The sequence shown here is derived from an EMBL/GenBank/DDBJ whole genome shotgun (WGS) entry which is preliminary data.</text>
</comment>
<name>A0AA88I313_ARTSF</name>
<feature type="compositionally biased region" description="Basic and acidic residues" evidence="1">
    <location>
        <begin position="282"/>
        <end position="295"/>
    </location>
</feature>
<feature type="region of interest" description="Disordered" evidence="1">
    <location>
        <begin position="946"/>
        <end position="967"/>
    </location>
</feature>
<sequence length="1144" mass="124954">DNLLEAVILVSPKYGVSQISGFGGTAQPVALCDIEDIASINAKRADDSSQSIEIRLKEPKEPVTLNLEDADADELVLVLRGYHRLFTDKIIPVTREKDKWADDKAPPYHTRHTVLPTSWSFLPAKYEIPLKDGDKQHNLKHVDLSLAPSYYLPPAGYQVPYFDGRFPESDAESGMSSISPRSRSTGLDKNMNKQLPNNNSLDRSSSLSLYDNENTTASNMRPNVGDSIYQVPVNRQSIGFDEPSVVSIELLETNSKNEEAVQRVSELKRLVEDAENYLTDTDDPRLPESLRKDPEAASLTSDISKAESDSSLQYGRLKHSDSLLLLNHNQKFLPKPSSDKSDTEGPETCLSDCESVESPQESPIAKQKGRPNSMLKPSDSSFGLHSPDVLPQSIAGNSPDIKDLMKRLQGDPTIELPEGTLYLDPDIIDLTMLPPPITPDEENLKSVLNTLNTPPTPFADKEILNGEFDGEPTNTKGVILNHRKSAEWEIYKVPCRPTESPIYEVPTQRKVSSDIDVFIKNVTIPPPPPPKQSQGKAADVNLITTDDISAFIIPPPPSSGNNDSGLEVLRRLYEAKEGIFQVIRGDGYITEEEQDCGVAELRIGSERVEWNSESRNSQKQCNFPKNLNQSTMQKQDSTQSLNSNSSASSGYASLRPSPQNREPPNLPSKTSTSPTKSSRHSSLPIDVNDIPPPPPPRAPIGLAKGASNRVGRYSAPNIRSNSLTRSSSQGDLIDTIAPLRNSQIPTSTLTHRSQSSEPAIRVAVPGEPFPRSLSPSPSKSSVTSSSGDSLGSNASVATVKEVFIGNHETCREEKEESPPLPPRTSPKKEMPRPPLPSNMFKESRQEGSIDSDLEEPGSPKPIIPMRIKKPITVFSAPNSPQRIPIFHSNSLRPEKRSPSFSFSTSQRVSTLKKPGSLHMTSAPLAQPEPSITPIDDYKTLRALKPGRASNESVGSKPPPIADDTISVDSGSYDQDSLDVSDIDFEALFSQAEDRINRAVLELGSKRRLILLQPSAESEKNFHTSREKLLNDSCQFVTASKLFVKSATESAGAMALCLNQCLNIMDKMRMSAVELASAPGPLQLSGAELCNKVKDVAQAFLMTINVAKEMNGRSLGDPVVGKLMNKATSLAGVLTVLMRALRPSS</sequence>
<feature type="region of interest" description="Disordered" evidence="1">
    <location>
        <begin position="630"/>
        <end position="731"/>
    </location>
</feature>
<feature type="compositionally biased region" description="Low complexity" evidence="1">
    <location>
        <begin position="667"/>
        <end position="684"/>
    </location>
</feature>
<feature type="region of interest" description="Disordered" evidence="1">
    <location>
        <begin position="275"/>
        <end position="310"/>
    </location>
</feature>
<proteinExistence type="predicted"/>
<dbReference type="SUPFAM" id="SSF50729">
    <property type="entry name" value="PH domain-like"/>
    <property type="match status" value="1"/>
</dbReference>
<keyword evidence="3" id="KW-1185">Reference proteome</keyword>